<dbReference type="SUPFAM" id="SSF51126">
    <property type="entry name" value="Pectin lyase-like"/>
    <property type="match status" value="1"/>
</dbReference>
<dbReference type="Gene3D" id="2.160.20.10">
    <property type="entry name" value="Single-stranded right-handed beta-helix, Pectin lyase-like"/>
    <property type="match status" value="1"/>
</dbReference>
<dbReference type="PANTHER" id="PTHR31339">
    <property type="entry name" value="PECTIN LYASE-RELATED"/>
    <property type="match status" value="1"/>
</dbReference>
<dbReference type="GO" id="GO:0005975">
    <property type="term" value="P:carbohydrate metabolic process"/>
    <property type="evidence" value="ECO:0007669"/>
    <property type="project" value="InterPro"/>
</dbReference>
<protein>
    <submittedName>
        <fullName evidence="6">Polygalacturonase</fullName>
    </submittedName>
</protein>
<gene>
    <name evidence="6" type="ORF">SAMN05216463_10786</name>
</gene>
<evidence type="ECO:0000313" key="7">
    <source>
        <dbReference type="Proteomes" id="UP000184130"/>
    </source>
</evidence>
<dbReference type="OrthoDB" id="9795222at2"/>
<evidence type="ECO:0000256" key="4">
    <source>
        <dbReference type="RuleBase" id="RU361169"/>
    </source>
</evidence>
<dbReference type="InterPro" id="IPR011050">
    <property type="entry name" value="Pectin_lyase_fold/virulence"/>
</dbReference>
<name>A0A1M6TYC4_XYLRU</name>
<evidence type="ECO:0000256" key="3">
    <source>
        <dbReference type="ARBA" id="ARBA00023295"/>
    </source>
</evidence>
<evidence type="ECO:0000256" key="2">
    <source>
        <dbReference type="ARBA" id="ARBA00022801"/>
    </source>
</evidence>
<sequence>MLTRCSPFLQNNKDYYLKKKMSKRNYLLSLMMLAASVTANAQVISFSMDAEEAGKNTPEGWTEVNLPQDLPAFTEANTFYITSFGASSASADNTAAIQAALDAANEAGGGMVVVPAGEWLFGRITVSSKTVLHLCANATLKLLAYSDQPDHITKVPYITGKSNASDIVIEGESKETSIIEGQGGPWWDAVENKESGLQRGSIIRFHQGQRYLFRNFRIQNAPGTNLTLGQSGTGAHNTVHDISIYAPSSSASDPSHNTDGIPVWAPYANIYNCDIDTGDDNIVTDSNAHHIHVWNCDFKAGHGASLGSYTIDMHHIIYENLTFDGTDCGFRLKSNTDRSGDVHDIIFRNCAMTNVATPIQITAWYDKVPNDPATAAASPETKKSTTPEYHNILIQNVTATGYNTKNSNDKNYNGIMIYGRPESYVYDVTFDNVQIAHRNGVRLFFCKDIKFINGCTFTKTRTNQTVEATDQNLSSVMENLYEATYTWHNVTSGISNLTMPQRLHQSDTYYNLQGGQQKSRPTRKGLYIHNRKIIIIR</sequence>
<keyword evidence="3 4" id="KW-0326">Glycosidase</keyword>
<dbReference type="PROSITE" id="PS00502">
    <property type="entry name" value="POLYGALACTURONASE"/>
    <property type="match status" value="1"/>
</dbReference>
<dbReference type="InterPro" id="IPR051801">
    <property type="entry name" value="GH28_Enzymes"/>
</dbReference>
<dbReference type="Pfam" id="PF00295">
    <property type="entry name" value="Glyco_hydro_28"/>
    <property type="match status" value="1"/>
</dbReference>
<keyword evidence="5" id="KW-0732">Signal</keyword>
<organism evidence="6 7">
    <name type="scientific">Xylanibacter ruminicola</name>
    <name type="common">Prevotella ruminicola</name>
    <dbReference type="NCBI Taxonomy" id="839"/>
    <lineage>
        <taxon>Bacteria</taxon>
        <taxon>Pseudomonadati</taxon>
        <taxon>Bacteroidota</taxon>
        <taxon>Bacteroidia</taxon>
        <taxon>Bacteroidales</taxon>
        <taxon>Prevotellaceae</taxon>
        <taxon>Xylanibacter</taxon>
    </lineage>
</organism>
<dbReference type="Proteomes" id="UP000184130">
    <property type="component" value="Unassembled WGS sequence"/>
</dbReference>
<feature type="signal peptide" evidence="5">
    <location>
        <begin position="1"/>
        <end position="41"/>
    </location>
</feature>
<proteinExistence type="inferred from homology"/>
<keyword evidence="2 4" id="KW-0378">Hydrolase</keyword>
<dbReference type="InterPro" id="IPR000743">
    <property type="entry name" value="Glyco_hydro_28"/>
</dbReference>
<accession>A0A1M6TYC4</accession>
<evidence type="ECO:0000256" key="1">
    <source>
        <dbReference type="ARBA" id="ARBA00008834"/>
    </source>
</evidence>
<evidence type="ECO:0000313" key="6">
    <source>
        <dbReference type="EMBL" id="SHK61977.1"/>
    </source>
</evidence>
<feature type="chain" id="PRO_5012567917" evidence="5">
    <location>
        <begin position="42"/>
        <end position="537"/>
    </location>
</feature>
<dbReference type="PANTHER" id="PTHR31339:SF3">
    <property type="entry name" value="PECTIN LYASE-LIKE SUPERFAMILY PROTEIN"/>
    <property type="match status" value="1"/>
</dbReference>
<reference evidence="6 7" key="1">
    <citation type="submission" date="2016-11" db="EMBL/GenBank/DDBJ databases">
        <authorList>
            <person name="Jaros S."/>
            <person name="Januszkiewicz K."/>
            <person name="Wedrychowicz H."/>
        </authorList>
    </citation>
    <scope>NUCLEOTIDE SEQUENCE [LARGE SCALE GENOMIC DNA]</scope>
    <source>
        <strain evidence="6 7">KHT3</strain>
    </source>
</reference>
<dbReference type="AlphaFoldDB" id="A0A1M6TYC4"/>
<dbReference type="EMBL" id="FRBD01000007">
    <property type="protein sequence ID" value="SHK61977.1"/>
    <property type="molecule type" value="Genomic_DNA"/>
</dbReference>
<dbReference type="GO" id="GO:0004650">
    <property type="term" value="F:polygalacturonase activity"/>
    <property type="evidence" value="ECO:0007669"/>
    <property type="project" value="InterPro"/>
</dbReference>
<dbReference type="InterPro" id="IPR012334">
    <property type="entry name" value="Pectin_lyas_fold"/>
</dbReference>
<evidence type="ECO:0000256" key="5">
    <source>
        <dbReference type="SAM" id="SignalP"/>
    </source>
</evidence>
<comment type="similarity">
    <text evidence="1 4">Belongs to the glycosyl hydrolase 28 family.</text>
</comment>